<feature type="domain" description="HTH myb-type" evidence="9">
    <location>
        <begin position="25"/>
        <end position="79"/>
    </location>
</feature>
<dbReference type="FunFam" id="1.10.10.60:FF:000107">
    <property type="entry name" value="MYB transcription factor"/>
    <property type="match status" value="1"/>
</dbReference>
<keyword evidence="2" id="KW-0677">Repeat</keyword>
<feature type="region of interest" description="Disordered" evidence="7">
    <location>
        <begin position="162"/>
        <end position="238"/>
    </location>
</feature>
<dbReference type="GO" id="GO:0005634">
    <property type="term" value="C:nucleus"/>
    <property type="evidence" value="ECO:0007669"/>
    <property type="project" value="UniProtKB-SubCell"/>
</dbReference>
<evidence type="ECO:0000256" key="2">
    <source>
        <dbReference type="ARBA" id="ARBA00022737"/>
    </source>
</evidence>
<accession>A0A5C7I3W3</accession>
<dbReference type="GO" id="GO:0003700">
    <property type="term" value="F:DNA-binding transcription factor activity"/>
    <property type="evidence" value="ECO:0007669"/>
    <property type="project" value="InterPro"/>
</dbReference>
<evidence type="ECO:0000256" key="7">
    <source>
        <dbReference type="SAM" id="MobiDB-lite"/>
    </source>
</evidence>
<sequence length="306" mass="34884">MEANVRAFGSTNQQQSDDEMMMITDVRKGPWTLEEDSLLMNYVAIHGDGRWNSVARCAGLKRTGKSCRLRWLNYLRPDVRRGNISLQEQLTILELHSRFGNRWSKIAQHLPGRTDNEIKNYWRTRVQKQAKQLKCDVNSKQFRDAMRYVWIPRLLERIRATPDSSAAQPLSVSTTNSYTDSSSNNHNTDIASSTSQVYHHHHHHHNHNHMTESGSDPNFMPELSGASSDSLDPQVSPGSDLTDCYNYNLHGGGGANNMDNSQTGSGLYPDNFNESWNWLGGGDSLDNMWNDENIWFLQQQLLCDDI</sequence>
<dbReference type="AlphaFoldDB" id="A0A5C7I3W3"/>
<keyword evidence="6" id="KW-0539">Nucleus</keyword>
<protein>
    <recommendedName>
        <fullName evidence="12">MYB transcription factor</fullName>
    </recommendedName>
</protein>
<dbReference type="Proteomes" id="UP000323000">
    <property type="component" value="Chromosome 4"/>
</dbReference>
<dbReference type="SUPFAM" id="SSF46689">
    <property type="entry name" value="Homeodomain-like"/>
    <property type="match status" value="1"/>
</dbReference>
<comment type="subcellular location">
    <subcellularLocation>
        <location evidence="1">Nucleus</location>
    </subcellularLocation>
</comment>
<feature type="compositionally biased region" description="Low complexity" evidence="7">
    <location>
        <begin position="171"/>
        <end position="188"/>
    </location>
</feature>
<proteinExistence type="predicted"/>
<evidence type="ECO:0000256" key="4">
    <source>
        <dbReference type="ARBA" id="ARBA00023125"/>
    </source>
</evidence>
<evidence type="ECO:0000259" key="9">
    <source>
        <dbReference type="PROSITE" id="PS51294"/>
    </source>
</evidence>
<feature type="compositionally biased region" description="Polar residues" evidence="7">
    <location>
        <begin position="225"/>
        <end position="238"/>
    </location>
</feature>
<comment type="caution">
    <text evidence="10">The sequence shown here is derived from an EMBL/GenBank/DDBJ whole genome shotgun (WGS) entry which is preliminary data.</text>
</comment>
<evidence type="ECO:0000256" key="6">
    <source>
        <dbReference type="ARBA" id="ARBA00023242"/>
    </source>
</evidence>
<evidence type="ECO:0000256" key="3">
    <source>
        <dbReference type="ARBA" id="ARBA00023015"/>
    </source>
</evidence>
<evidence type="ECO:0000256" key="5">
    <source>
        <dbReference type="ARBA" id="ARBA00023163"/>
    </source>
</evidence>
<organism evidence="10 11">
    <name type="scientific">Acer yangbiense</name>
    <dbReference type="NCBI Taxonomy" id="1000413"/>
    <lineage>
        <taxon>Eukaryota</taxon>
        <taxon>Viridiplantae</taxon>
        <taxon>Streptophyta</taxon>
        <taxon>Embryophyta</taxon>
        <taxon>Tracheophyta</taxon>
        <taxon>Spermatophyta</taxon>
        <taxon>Magnoliopsida</taxon>
        <taxon>eudicotyledons</taxon>
        <taxon>Gunneridae</taxon>
        <taxon>Pentapetalae</taxon>
        <taxon>rosids</taxon>
        <taxon>malvids</taxon>
        <taxon>Sapindales</taxon>
        <taxon>Sapindaceae</taxon>
        <taxon>Hippocastanoideae</taxon>
        <taxon>Acereae</taxon>
        <taxon>Acer</taxon>
    </lineage>
</organism>
<dbReference type="GO" id="GO:0043565">
    <property type="term" value="F:sequence-specific DNA binding"/>
    <property type="evidence" value="ECO:0007669"/>
    <property type="project" value="InterPro"/>
</dbReference>
<evidence type="ECO:0000313" key="11">
    <source>
        <dbReference type="Proteomes" id="UP000323000"/>
    </source>
</evidence>
<keyword evidence="11" id="KW-1185">Reference proteome</keyword>
<keyword evidence="3" id="KW-0805">Transcription regulation</keyword>
<dbReference type="CDD" id="cd00167">
    <property type="entry name" value="SANT"/>
    <property type="match status" value="2"/>
</dbReference>
<dbReference type="InterPro" id="IPR009057">
    <property type="entry name" value="Homeodomain-like_sf"/>
</dbReference>
<dbReference type="PROSITE" id="PS51294">
    <property type="entry name" value="HTH_MYB"/>
    <property type="match status" value="2"/>
</dbReference>
<feature type="domain" description="HTH myb-type" evidence="9">
    <location>
        <begin position="80"/>
        <end position="130"/>
    </location>
</feature>
<dbReference type="Gene3D" id="1.10.10.60">
    <property type="entry name" value="Homeodomain-like"/>
    <property type="match status" value="2"/>
</dbReference>
<evidence type="ECO:0000313" key="10">
    <source>
        <dbReference type="EMBL" id="TXG63256.1"/>
    </source>
</evidence>
<dbReference type="OrthoDB" id="2143914at2759"/>
<name>A0A5C7I3W3_9ROSI</name>
<feature type="compositionally biased region" description="Basic residues" evidence="7">
    <location>
        <begin position="198"/>
        <end position="208"/>
    </location>
</feature>
<feature type="domain" description="Myb-like" evidence="8">
    <location>
        <begin position="76"/>
        <end position="126"/>
    </location>
</feature>
<dbReference type="InterPro" id="IPR044676">
    <property type="entry name" value="EOBI/EOBII-like_plant"/>
</dbReference>
<dbReference type="InterPro" id="IPR017930">
    <property type="entry name" value="Myb_dom"/>
</dbReference>
<evidence type="ECO:0000256" key="1">
    <source>
        <dbReference type="ARBA" id="ARBA00004123"/>
    </source>
</evidence>
<reference evidence="11" key="1">
    <citation type="journal article" date="2019" name="Gigascience">
        <title>De novo genome assembly of the endangered Acer yangbiense, a plant species with extremely small populations endemic to Yunnan Province, China.</title>
        <authorList>
            <person name="Yang J."/>
            <person name="Wariss H.M."/>
            <person name="Tao L."/>
            <person name="Zhang R."/>
            <person name="Yun Q."/>
            <person name="Hollingsworth P."/>
            <person name="Dao Z."/>
            <person name="Luo G."/>
            <person name="Guo H."/>
            <person name="Ma Y."/>
            <person name="Sun W."/>
        </authorList>
    </citation>
    <scope>NUCLEOTIDE SEQUENCE [LARGE SCALE GENOMIC DNA]</scope>
    <source>
        <strain evidence="11">cv. Malutang</strain>
    </source>
</reference>
<dbReference type="SMART" id="SM00717">
    <property type="entry name" value="SANT"/>
    <property type="match status" value="2"/>
</dbReference>
<gene>
    <name evidence="10" type="ORF">EZV62_010250</name>
</gene>
<keyword evidence="4" id="KW-0238">DNA-binding</keyword>
<dbReference type="FunFam" id="1.10.10.60:FF:000011">
    <property type="entry name" value="Myb transcription factor"/>
    <property type="match status" value="1"/>
</dbReference>
<dbReference type="PANTHER" id="PTHR45675:SF31">
    <property type="entry name" value="MYB TRANSCRIPTION FACTOR"/>
    <property type="match status" value="1"/>
</dbReference>
<dbReference type="PROSITE" id="PS50090">
    <property type="entry name" value="MYB_LIKE"/>
    <property type="match status" value="2"/>
</dbReference>
<dbReference type="PANTHER" id="PTHR45675">
    <property type="entry name" value="MYB TRANSCRIPTION FACTOR-RELATED-RELATED"/>
    <property type="match status" value="1"/>
</dbReference>
<keyword evidence="5" id="KW-0804">Transcription</keyword>
<feature type="domain" description="Myb-like" evidence="8">
    <location>
        <begin position="23"/>
        <end position="75"/>
    </location>
</feature>
<dbReference type="InterPro" id="IPR001005">
    <property type="entry name" value="SANT/Myb"/>
</dbReference>
<evidence type="ECO:0008006" key="12">
    <source>
        <dbReference type="Google" id="ProtNLM"/>
    </source>
</evidence>
<evidence type="ECO:0000259" key="8">
    <source>
        <dbReference type="PROSITE" id="PS50090"/>
    </source>
</evidence>
<dbReference type="Pfam" id="PF00249">
    <property type="entry name" value="Myb_DNA-binding"/>
    <property type="match status" value="2"/>
</dbReference>
<dbReference type="EMBL" id="VAHF01000004">
    <property type="protein sequence ID" value="TXG63256.1"/>
    <property type="molecule type" value="Genomic_DNA"/>
</dbReference>